<proteinExistence type="predicted"/>
<protein>
    <recommendedName>
        <fullName evidence="4">Lipoprotein</fullName>
    </recommendedName>
</protein>
<accession>A0ABY2Q4J2</accession>
<name>A0ABY2Q4J2_9HYPH</name>
<organism evidence="2 3">
    <name type="scientific">Ollibium composti</name>
    <dbReference type="NCBI Taxonomy" id="2675109"/>
    <lineage>
        <taxon>Bacteria</taxon>
        <taxon>Pseudomonadati</taxon>
        <taxon>Pseudomonadota</taxon>
        <taxon>Alphaproteobacteria</taxon>
        <taxon>Hyphomicrobiales</taxon>
        <taxon>Phyllobacteriaceae</taxon>
        <taxon>Ollibium</taxon>
    </lineage>
</organism>
<feature type="chain" id="PRO_5046131778" description="Lipoprotein" evidence="1">
    <location>
        <begin position="20"/>
        <end position="186"/>
    </location>
</feature>
<evidence type="ECO:0000256" key="1">
    <source>
        <dbReference type="SAM" id="SignalP"/>
    </source>
</evidence>
<dbReference type="PROSITE" id="PS51257">
    <property type="entry name" value="PROKAR_LIPOPROTEIN"/>
    <property type="match status" value="1"/>
</dbReference>
<keyword evidence="1" id="KW-0732">Signal</keyword>
<gene>
    <name evidence="2" type="ORF">E6C48_15845</name>
</gene>
<reference evidence="2 3" key="1">
    <citation type="submission" date="2019-04" db="EMBL/GenBank/DDBJ databases">
        <title>Mesorhizobium composti sp. nov., isolated from compost.</title>
        <authorList>
            <person name="Lin S.-Y."/>
            <person name="Hameed A."/>
            <person name="Hsieh Y.-T."/>
            <person name="Young C.-C."/>
        </authorList>
    </citation>
    <scope>NUCLEOTIDE SEQUENCE [LARGE SCALE GENOMIC DNA]</scope>
    <source>
        <strain evidence="2 3">CC-YTH430</strain>
    </source>
</reference>
<feature type="signal peptide" evidence="1">
    <location>
        <begin position="1"/>
        <end position="19"/>
    </location>
</feature>
<comment type="caution">
    <text evidence="2">The sequence shown here is derived from an EMBL/GenBank/DDBJ whole genome shotgun (WGS) entry which is preliminary data.</text>
</comment>
<dbReference type="Proteomes" id="UP000306441">
    <property type="component" value="Unassembled WGS sequence"/>
</dbReference>
<dbReference type="EMBL" id="SSNY01000009">
    <property type="protein sequence ID" value="THF56065.1"/>
    <property type="molecule type" value="Genomic_DNA"/>
</dbReference>
<dbReference type="RefSeq" id="WP_136358936.1">
    <property type="nucleotide sequence ID" value="NZ_SSNY01000009.1"/>
</dbReference>
<evidence type="ECO:0000313" key="3">
    <source>
        <dbReference type="Proteomes" id="UP000306441"/>
    </source>
</evidence>
<keyword evidence="3" id="KW-1185">Reference proteome</keyword>
<evidence type="ECO:0000313" key="2">
    <source>
        <dbReference type="EMBL" id="THF56065.1"/>
    </source>
</evidence>
<sequence length="186" mass="19205">MKRLHATAVSLLAAAALSACNTSDVLQPTATPQPAASAAAGPATATQPALAPAQLSAEAKAAIARMRLQIAPMVGTTVEAAGPLTEQLNLRARERGIQLAGSTDSNATHVLKGYFSLLSEGKDTTVIYVWDVYDPAGNRLHRINGQQKVEQPGSGEGWAAVPPQTMQAIADATMNQLVAWLAGTPG</sequence>
<evidence type="ECO:0008006" key="4">
    <source>
        <dbReference type="Google" id="ProtNLM"/>
    </source>
</evidence>